<organism evidence="1 2">
    <name type="scientific">Irpex rosettiformis</name>
    <dbReference type="NCBI Taxonomy" id="378272"/>
    <lineage>
        <taxon>Eukaryota</taxon>
        <taxon>Fungi</taxon>
        <taxon>Dikarya</taxon>
        <taxon>Basidiomycota</taxon>
        <taxon>Agaricomycotina</taxon>
        <taxon>Agaricomycetes</taxon>
        <taxon>Polyporales</taxon>
        <taxon>Irpicaceae</taxon>
        <taxon>Irpex</taxon>
    </lineage>
</organism>
<comment type="caution">
    <text evidence="1">The sequence shown here is derived from an EMBL/GenBank/DDBJ whole genome shotgun (WGS) entry which is preliminary data.</text>
</comment>
<proteinExistence type="predicted"/>
<protein>
    <submittedName>
        <fullName evidence="1">Uncharacterized protein</fullName>
    </submittedName>
</protein>
<dbReference type="Proteomes" id="UP001055072">
    <property type="component" value="Unassembled WGS sequence"/>
</dbReference>
<evidence type="ECO:0000313" key="2">
    <source>
        <dbReference type="Proteomes" id="UP001055072"/>
    </source>
</evidence>
<name>A0ACB8U739_9APHY</name>
<keyword evidence="2" id="KW-1185">Reference proteome</keyword>
<sequence length="522" mass="58494">MRSRKQSDPSTWRASPSPDRADTLLRSTRTIGKIVSEEIDAWGTKKYEVQWLGRQGAELTDTTWEYFDPSDLSNAIESWEDSIANKRMRLAHTSYEVPLPDHHVPLYDYATFEAAHALEQKQKRSTRHSLSRYRGWDSLVHVPYRCASSPTCQPQSQGSRSNLFGEDQDQGSREVAPYTTTNSPHTERIRRKAVDNLDFRPHKKQNTNSSPHIPKSSVPFKSVIVSVKDATRASWRYASEQAGAARISIVNEVTGDFVPPLPRGFRYIESKYILPDCIPQPDPGFLVACDCTVGCQGAEGCDCQDVAGTDENGQKTHAYDINGFYKFDRSGVIVECSKGCSCMSSCPNRVAQHPRDVPLQVFRTTSCGWGVRATIELSRGKFIGLYAGLLILRSEADKVTGEHKSYIFDLDAMETEVDDSEGAEKYSVDAYDQGNWSRFINHSCEPNMEVLSVVWDTPPSMNRPYLAFFATKYIPAFTELTIDYDPRASWDIGANSKAKKVVGKGNRKCMCGTGSCRGYMLI</sequence>
<reference evidence="1" key="1">
    <citation type="journal article" date="2021" name="Environ. Microbiol.">
        <title>Gene family expansions and transcriptome signatures uncover fungal adaptations to wood decay.</title>
        <authorList>
            <person name="Hage H."/>
            <person name="Miyauchi S."/>
            <person name="Viragh M."/>
            <person name="Drula E."/>
            <person name="Min B."/>
            <person name="Chaduli D."/>
            <person name="Navarro D."/>
            <person name="Favel A."/>
            <person name="Norest M."/>
            <person name="Lesage-Meessen L."/>
            <person name="Balint B."/>
            <person name="Merenyi Z."/>
            <person name="de Eugenio L."/>
            <person name="Morin E."/>
            <person name="Martinez A.T."/>
            <person name="Baldrian P."/>
            <person name="Stursova M."/>
            <person name="Martinez M.J."/>
            <person name="Novotny C."/>
            <person name="Magnuson J.K."/>
            <person name="Spatafora J.W."/>
            <person name="Maurice S."/>
            <person name="Pangilinan J."/>
            <person name="Andreopoulos W."/>
            <person name="LaButti K."/>
            <person name="Hundley H."/>
            <person name="Na H."/>
            <person name="Kuo A."/>
            <person name="Barry K."/>
            <person name="Lipzen A."/>
            <person name="Henrissat B."/>
            <person name="Riley R."/>
            <person name="Ahrendt S."/>
            <person name="Nagy L.G."/>
            <person name="Grigoriev I.V."/>
            <person name="Martin F."/>
            <person name="Rosso M.N."/>
        </authorList>
    </citation>
    <scope>NUCLEOTIDE SEQUENCE</scope>
    <source>
        <strain evidence="1">CBS 384.51</strain>
    </source>
</reference>
<evidence type="ECO:0000313" key="1">
    <source>
        <dbReference type="EMBL" id="KAI0090046.1"/>
    </source>
</evidence>
<accession>A0ACB8U739</accession>
<dbReference type="EMBL" id="MU274909">
    <property type="protein sequence ID" value="KAI0090046.1"/>
    <property type="molecule type" value="Genomic_DNA"/>
</dbReference>
<gene>
    <name evidence="1" type="ORF">BDY19DRAFT_992979</name>
</gene>